<protein>
    <submittedName>
        <fullName evidence="2">Uncharacterized protein</fullName>
    </submittedName>
</protein>
<proteinExistence type="predicted"/>
<dbReference type="AlphaFoldDB" id="A0A0S6Z1W8"/>
<evidence type="ECO:0000313" key="2">
    <source>
        <dbReference type="EMBL" id="GAN44542.1"/>
    </source>
</evidence>
<name>A0A0S6Z1W8_9GAMM</name>
<reference evidence="2" key="1">
    <citation type="submission" date="2015-03" db="EMBL/GenBank/DDBJ databases">
        <title>Draft genome sequence of Mizugakiibacter sediminis skMP5.</title>
        <authorList>
            <person name="Watanabe T."/>
            <person name="Kojima H."/>
            <person name="Fukui M."/>
        </authorList>
    </citation>
    <scope>NUCLEOTIDE SEQUENCE</scope>
    <source>
        <strain evidence="2">SkMP5</strain>
    </source>
</reference>
<organism evidence="2">
    <name type="scientific">Mizugakiibacter sediminis</name>
    <dbReference type="NCBI Taxonomy" id="1475481"/>
    <lineage>
        <taxon>Bacteria</taxon>
        <taxon>Pseudomonadati</taxon>
        <taxon>Pseudomonadota</taxon>
        <taxon>Gammaproteobacteria</taxon>
        <taxon>Lysobacterales</taxon>
        <taxon>Rhodanobacteraceae</taxon>
        <taxon>Mizugakiibacter</taxon>
    </lineage>
</organism>
<dbReference type="EMBL" id="DF952378">
    <property type="protein sequence ID" value="GAN44542.1"/>
    <property type="molecule type" value="Genomic_DNA"/>
</dbReference>
<sequence length="130" mass="13681">MAITCGMPLPRVARRRPSVSQASAANASGVSSSGNQAARAVIQRNKAKAALLAWVNRIAARPTTTAPLHSVSRRFQWCGAKNSWPSRACKGLRGGDASGEGIAGLSQTRAESCRRATPQRAALAMRGARR</sequence>
<accession>A0A0S6Z1W8</accession>
<dbReference type="HOGENOM" id="CLU_1935653_0_0_6"/>
<gene>
    <name evidence="2" type="ORF">MBSD_1077</name>
</gene>
<feature type="region of interest" description="Disordered" evidence="1">
    <location>
        <begin position="107"/>
        <end position="130"/>
    </location>
</feature>
<evidence type="ECO:0000256" key="1">
    <source>
        <dbReference type="SAM" id="MobiDB-lite"/>
    </source>
</evidence>